<protein>
    <submittedName>
        <fullName evidence="6">Response regulator receiver modulated diguanylate cyclase with PAS/PAC sensor</fullName>
    </submittedName>
</protein>
<dbReference type="SMART" id="SM00086">
    <property type="entry name" value="PAC"/>
    <property type="match status" value="1"/>
</dbReference>
<gene>
    <name evidence="6" type="ordered locus">Glov_3210</name>
</gene>
<dbReference type="InterPro" id="IPR000160">
    <property type="entry name" value="GGDEF_dom"/>
</dbReference>
<dbReference type="eggNOG" id="COG5001">
    <property type="taxonomic scope" value="Bacteria"/>
</dbReference>
<keyword evidence="1" id="KW-0597">Phosphoprotein</keyword>
<dbReference type="STRING" id="398767.Glov_3210"/>
<evidence type="ECO:0000259" key="4">
    <source>
        <dbReference type="PROSITE" id="PS50113"/>
    </source>
</evidence>
<evidence type="ECO:0000256" key="1">
    <source>
        <dbReference type="PROSITE-ProRule" id="PRU00169"/>
    </source>
</evidence>
<dbReference type="Pfam" id="PF00072">
    <property type="entry name" value="Response_reg"/>
    <property type="match status" value="1"/>
</dbReference>
<evidence type="ECO:0000313" key="7">
    <source>
        <dbReference type="Proteomes" id="UP000002420"/>
    </source>
</evidence>
<dbReference type="CDD" id="cd01949">
    <property type="entry name" value="GGDEF"/>
    <property type="match status" value="1"/>
</dbReference>
<accession>B3EAN3</accession>
<evidence type="ECO:0000259" key="5">
    <source>
        <dbReference type="PROSITE" id="PS50887"/>
    </source>
</evidence>
<dbReference type="GO" id="GO:0000160">
    <property type="term" value="P:phosphorelay signal transduction system"/>
    <property type="evidence" value="ECO:0007669"/>
    <property type="project" value="InterPro"/>
</dbReference>
<dbReference type="SMART" id="SM00091">
    <property type="entry name" value="PAS"/>
    <property type="match status" value="1"/>
</dbReference>
<feature type="domain" description="Response regulatory" evidence="2">
    <location>
        <begin position="12"/>
        <end position="126"/>
    </location>
</feature>
<dbReference type="eggNOG" id="COG0784">
    <property type="taxonomic scope" value="Bacteria"/>
</dbReference>
<dbReference type="CDD" id="cd17536">
    <property type="entry name" value="REC_YesN-like"/>
    <property type="match status" value="1"/>
</dbReference>
<dbReference type="Pfam" id="PF13426">
    <property type="entry name" value="PAS_9"/>
    <property type="match status" value="1"/>
</dbReference>
<dbReference type="SMART" id="SM00448">
    <property type="entry name" value="REC"/>
    <property type="match status" value="1"/>
</dbReference>
<dbReference type="SUPFAM" id="SSF52172">
    <property type="entry name" value="CheY-like"/>
    <property type="match status" value="1"/>
</dbReference>
<name>B3EAN3_TRIL1</name>
<dbReference type="PROSITE" id="PS50887">
    <property type="entry name" value="GGDEF"/>
    <property type="match status" value="1"/>
</dbReference>
<organism evidence="6 7">
    <name type="scientific">Trichlorobacter lovleyi (strain ATCC BAA-1151 / DSM 17278 / SZ)</name>
    <name type="common">Geobacter lovleyi</name>
    <dbReference type="NCBI Taxonomy" id="398767"/>
    <lineage>
        <taxon>Bacteria</taxon>
        <taxon>Pseudomonadati</taxon>
        <taxon>Thermodesulfobacteriota</taxon>
        <taxon>Desulfuromonadia</taxon>
        <taxon>Geobacterales</taxon>
        <taxon>Geobacteraceae</taxon>
        <taxon>Trichlorobacter</taxon>
    </lineage>
</organism>
<feature type="domain" description="PAC" evidence="4">
    <location>
        <begin position="212"/>
        <end position="266"/>
    </location>
</feature>
<dbReference type="PANTHER" id="PTHR44757:SF2">
    <property type="entry name" value="BIOFILM ARCHITECTURE MAINTENANCE PROTEIN MBAA"/>
    <property type="match status" value="1"/>
</dbReference>
<dbReference type="Proteomes" id="UP000002420">
    <property type="component" value="Chromosome"/>
</dbReference>
<dbReference type="SUPFAM" id="SSF55785">
    <property type="entry name" value="PYP-like sensor domain (PAS domain)"/>
    <property type="match status" value="1"/>
</dbReference>
<dbReference type="PROSITE" id="PS50112">
    <property type="entry name" value="PAS"/>
    <property type="match status" value="1"/>
</dbReference>
<dbReference type="Pfam" id="PF00990">
    <property type="entry name" value="GGDEF"/>
    <property type="match status" value="1"/>
</dbReference>
<dbReference type="NCBIfam" id="TIGR00254">
    <property type="entry name" value="GGDEF"/>
    <property type="match status" value="1"/>
</dbReference>
<feature type="domain" description="GGDEF" evidence="5">
    <location>
        <begin position="295"/>
        <end position="425"/>
    </location>
</feature>
<reference evidence="6 7" key="1">
    <citation type="submission" date="2008-05" db="EMBL/GenBank/DDBJ databases">
        <title>Complete sequence of chromosome of Geobacter lovleyi SZ.</title>
        <authorList>
            <consortium name="US DOE Joint Genome Institute"/>
            <person name="Lucas S."/>
            <person name="Copeland A."/>
            <person name="Lapidus A."/>
            <person name="Glavina del Rio T."/>
            <person name="Dalin E."/>
            <person name="Tice H."/>
            <person name="Bruce D."/>
            <person name="Goodwin L."/>
            <person name="Pitluck S."/>
            <person name="Chertkov O."/>
            <person name="Meincke L."/>
            <person name="Brettin T."/>
            <person name="Detter J.C."/>
            <person name="Han C."/>
            <person name="Tapia R."/>
            <person name="Kuske C.R."/>
            <person name="Schmutz J."/>
            <person name="Larimer F."/>
            <person name="Land M."/>
            <person name="Hauser L."/>
            <person name="Kyrpides N."/>
            <person name="Mikhailova N."/>
            <person name="Sung Y."/>
            <person name="Fletcher K.E."/>
            <person name="Ritalahti K.M."/>
            <person name="Loeffler F.E."/>
            <person name="Richardson P."/>
        </authorList>
    </citation>
    <scope>NUCLEOTIDE SEQUENCE [LARGE SCALE GENOMIC DNA]</scope>
    <source>
        <strain evidence="7">ATCC BAA-1151 / DSM 17278 / SZ</strain>
    </source>
</reference>
<dbReference type="InterPro" id="IPR000700">
    <property type="entry name" value="PAS-assoc_C"/>
</dbReference>
<dbReference type="RefSeq" id="WP_012471240.1">
    <property type="nucleotide sequence ID" value="NC_010814.1"/>
</dbReference>
<dbReference type="SUPFAM" id="SSF55073">
    <property type="entry name" value="Nucleotide cyclase"/>
    <property type="match status" value="1"/>
</dbReference>
<sequence>MKSATMDHYDISLLYVEDERVTREQISRILQRIVTELHVAENGQEGLELYREKHPDIIMTDIMMPVMNGLEMAREIRKLDHDSQIIMLTAYSDTEYLLECISLGINQYVQKPVDFSHLATAIETCSNYVLLKRKLHQQESKIQMLSQAVEQAPAPVMITSLSGSIEYVNAMFSRLTGYQASEVLGRNPRLLKSGLNSAEIYHNLWETILSGEEWKGELANKRKNGSIYWEVVKICPLRDSDNVVTGFLKVSQDITERKQYEESLQYLGTHDPLTGLFNRAYFDAELQRIESGREYPVSIVMADIDGLKGVNDSRGHDEGDRLIKGAAEVLLSAFRSSDVVARIGGDEFAVLLSRTDHDAVVAAIQRVKNCETDPKLGNFARSLSLGAATAAHPDELLDSMKLADRLMYKDKAERKARHLNSATKA</sequence>
<dbReference type="SMART" id="SM00267">
    <property type="entry name" value="GGDEF"/>
    <property type="match status" value="1"/>
</dbReference>
<dbReference type="InterPro" id="IPR035965">
    <property type="entry name" value="PAS-like_dom_sf"/>
</dbReference>
<dbReference type="AlphaFoldDB" id="B3EAN3"/>
<dbReference type="InterPro" id="IPR001610">
    <property type="entry name" value="PAC"/>
</dbReference>
<dbReference type="EMBL" id="CP001089">
    <property type="protein sequence ID" value="ACD96916.1"/>
    <property type="molecule type" value="Genomic_DNA"/>
</dbReference>
<dbReference type="InterPro" id="IPR029787">
    <property type="entry name" value="Nucleotide_cyclase"/>
</dbReference>
<dbReference type="KEGG" id="glo:Glov_3210"/>
<dbReference type="PROSITE" id="PS50113">
    <property type="entry name" value="PAC"/>
    <property type="match status" value="1"/>
</dbReference>
<dbReference type="InterPro" id="IPR052155">
    <property type="entry name" value="Biofilm_reg_signaling"/>
</dbReference>
<evidence type="ECO:0000259" key="3">
    <source>
        <dbReference type="PROSITE" id="PS50112"/>
    </source>
</evidence>
<keyword evidence="7" id="KW-1185">Reference proteome</keyword>
<evidence type="ECO:0000259" key="2">
    <source>
        <dbReference type="PROSITE" id="PS50110"/>
    </source>
</evidence>
<dbReference type="OrthoDB" id="9812034at2"/>
<dbReference type="InterPro" id="IPR011006">
    <property type="entry name" value="CheY-like_superfamily"/>
</dbReference>
<feature type="domain" description="PAS" evidence="3">
    <location>
        <begin position="141"/>
        <end position="187"/>
    </location>
</feature>
<dbReference type="Gene3D" id="3.30.450.20">
    <property type="entry name" value="PAS domain"/>
    <property type="match status" value="1"/>
</dbReference>
<dbReference type="HOGENOM" id="CLU_000445_11_28_7"/>
<dbReference type="Gene3D" id="3.30.70.270">
    <property type="match status" value="1"/>
</dbReference>
<dbReference type="Gene3D" id="3.40.50.2300">
    <property type="match status" value="1"/>
</dbReference>
<dbReference type="NCBIfam" id="TIGR00229">
    <property type="entry name" value="sensory_box"/>
    <property type="match status" value="1"/>
</dbReference>
<proteinExistence type="predicted"/>
<evidence type="ECO:0000313" key="6">
    <source>
        <dbReference type="EMBL" id="ACD96916.1"/>
    </source>
</evidence>
<dbReference type="InterPro" id="IPR001789">
    <property type="entry name" value="Sig_transdc_resp-reg_receiver"/>
</dbReference>
<dbReference type="PROSITE" id="PS50110">
    <property type="entry name" value="RESPONSE_REGULATORY"/>
    <property type="match status" value="1"/>
</dbReference>
<feature type="modified residue" description="4-aspartylphosphate" evidence="1">
    <location>
        <position position="61"/>
    </location>
</feature>
<dbReference type="InterPro" id="IPR043128">
    <property type="entry name" value="Rev_trsase/Diguanyl_cyclase"/>
</dbReference>
<dbReference type="InterPro" id="IPR000014">
    <property type="entry name" value="PAS"/>
</dbReference>
<dbReference type="CDD" id="cd00130">
    <property type="entry name" value="PAS"/>
    <property type="match status" value="1"/>
</dbReference>
<dbReference type="PANTHER" id="PTHR44757">
    <property type="entry name" value="DIGUANYLATE CYCLASE DGCP"/>
    <property type="match status" value="1"/>
</dbReference>